<dbReference type="Pfam" id="PF10462">
    <property type="entry name" value="Peptidase_M66"/>
    <property type="match status" value="1"/>
</dbReference>
<comment type="cofactor">
    <cofactor evidence="8">
        <name>Zn(2+)</name>
        <dbReference type="ChEBI" id="CHEBI:29105"/>
    </cofactor>
    <text evidence="8">Binds 1 zinc ion per subunit.</text>
</comment>
<keyword evidence="12" id="KW-1185">Reference proteome</keyword>
<keyword evidence="6 8" id="KW-0862">Zinc</keyword>
<dbReference type="Proteomes" id="UP000294829">
    <property type="component" value="Unassembled WGS sequence"/>
</dbReference>
<dbReference type="InterPro" id="IPR051256">
    <property type="entry name" value="Dictomallein"/>
</dbReference>
<dbReference type="PANTHER" id="PTHR39540:SF1">
    <property type="entry name" value="DICTOMALLEIN-1-RELATED"/>
    <property type="match status" value="1"/>
</dbReference>
<feature type="compositionally biased region" description="Low complexity" evidence="9">
    <location>
        <begin position="54"/>
        <end position="72"/>
    </location>
</feature>
<comment type="caution">
    <text evidence="11">The sequence shown here is derived from an EMBL/GenBank/DDBJ whole genome shotgun (WGS) entry which is preliminary data.</text>
</comment>
<sequence>MYYKFGLELTSRAPNRKRLIKKTSAELLVVLALGSMGLAGCAGGSGGGSGGAGASSASTNAGTSSSGGANVASTNPPVVVTKVEFAQTHVIPPSGISWPTTIGSVPLILAGQRSTLALIQFGQTDIKNPVLEVWSNQALVKSIPLNPPTQLPATEGGDAAYGANIWSATIPANLVTPGMSVNVSSDNYSRATATAVSVGANTELNMQILPFVLFGATNANTGLDLNSERVMKMTDQQKQQISAGWPGSITVVNHPLGQFVSPFFVMPPQSGNPGIPAYVATSKSDIKDTGRMVSAVNDITYAIHQSSGDMSLNRVTYASIIAVDNTSSAVNKLSWIGNGVSIVGSGSSTGGDTYGFLLHESGHAMSLHHSRTEYNDTTGHHFPYIQGSLFGSAWGYNSSVSVQRYHL</sequence>
<evidence type="ECO:0000256" key="5">
    <source>
        <dbReference type="ARBA" id="ARBA00022801"/>
    </source>
</evidence>
<protein>
    <recommendedName>
        <fullName evidence="2">Dictomallein</fullName>
    </recommendedName>
</protein>
<dbReference type="RefSeq" id="WP_133331316.1">
    <property type="nucleotide sequence ID" value="NZ_SMYL01000020.1"/>
</dbReference>
<reference evidence="11 12" key="1">
    <citation type="submission" date="2019-03" db="EMBL/GenBank/DDBJ databases">
        <title>Sapientia aquatica gen. nov., sp. nov., isolated from a crater lake.</title>
        <authorList>
            <person name="Felfoldi T."/>
            <person name="Szabo A."/>
            <person name="Toth E."/>
            <person name="Schumann P."/>
            <person name="Keki Z."/>
            <person name="Marialigeti K."/>
            <person name="Mathe I."/>
        </authorList>
    </citation>
    <scope>NUCLEOTIDE SEQUENCE [LARGE SCALE GENOMIC DNA]</scope>
    <source>
        <strain evidence="11 12">SA-152</strain>
    </source>
</reference>
<comment type="similarity">
    <text evidence="1">Belongs to the dictomallein family.</text>
</comment>
<evidence type="ECO:0000313" key="12">
    <source>
        <dbReference type="Proteomes" id="UP000294829"/>
    </source>
</evidence>
<gene>
    <name evidence="11" type="ORF">E2I14_18515</name>
</gene>
<dbReference type="GO" id="GO:0046872">
    <property type="term" value="F:metal ion binding"/>
    <property type="evidence" value="ECO:0007669"/>
    <property type="project" value="UniProtKB-UniRule"/>
</dbReference>
<evidence type="ECO:0000256" key="4">
    <source>
        <dbReference type="ARBA" id="ARBA00022723"/>
    </source>
</evidence>
<keyword evidence="5 8" id="KW-0378">Hydrolase</keyword>
<feature type="binding site" evidence="8">
    <location>
        <position position="359"/>
    </location>
    <ligand>
        <name>Zn(2+)</name>
        <dbReference type="ChEBI" id="CHEBI:29105"/>
        <note>catalytic</note>
    </ligand>
</feature>
<evidence type="ECO:0000256" key="8">
    <source>
        <dbReference type="PROSITE-ProRule" id="PRU01031"/>
    </source>
</evidence>
<dbReference type="GO" id="GO:0004222">
    <property type="term" value="F:metalloendopeptidase activity"/>
    <property type="evidence" value="ECO:0007669"/>
    <property type="project" value="UniProtKB-UniRule"/>
</dbReference>
<dbReference type="AlphaFoldDB" id="A0A4R5VMX9"/>
<keyword evidence="4 8" id="KW-0479">Metal-binding</keyword>
<evidence type="ECO:0000256" key="6">
    <source>
        <dbReference type="ARBA" id="ARBA00022833"/>
    </source>
</evidence>
<keyword evidence="7 8" id="KW-0482">Metalloprotease</keyword>
<name>A0A4R5VMX9_9BURK</name>
<evidence type="ECO:0000256" key="3">
    <source>
        <dbReference type="ARBA" id="ARBA00022670"/>
    </source>
</evidence>
<feature type="active site" evidence="8">
    <location>
        <position position="360"/>
    </location>
</feature>
<evidence type="ECO:0000259" key="10">
    <source>
        <dbReference type="PROSITE" id="PS51694"/>
    </source>
</evidence>
<dbReference type="GO" id="GO:0006508">
    <property type="term" value="P:proteolysis"/>
    <property type="evidence" value="ECO:0007669"/>
    <property type="project" value="UniProtKB-UniRule"/>
</dbReference>
<feature type="binding site" evidence="8">
    <location>
        <position position="369"/>
    </location>
    <ligand>
        <name>Zn(2+)</name>
        <dbReference type="ChEBI" id="CHEBI:29105"/>
        <note>catalytic</note>
    </ligand>
</feature>
<evidence type="ECO:0000256" key="1">
    <source>
        <dbReference type="ARBA" id="ARBA00005693"/>
    </source>
</evidence>
<feature type="region of interest" description="Disordered" evidence="9">
    <location>
        <begin position="49"/>
        <end position="72"/>
    </location>
</feature>
<accession>A0A4R5VMX9</accession>
<dbReference type="InterPro" id="IPR019503">
    <property type="entry name" value="Peptidase_M66_dom"/>
</dbReference>
<dbReference type="PROSITE" id="PS51694">
    <property type="entry name" value="PEPTIDASE_M66"/>
    <property type="match status" value="1"/>
</dbReference>
<evidence type="ECO:0000256" key="9">
    <source>
        <dbReference type="SAM" id="MobiDB-lite"/>
    </source>
</evidence>
<keyword evidence="3 8" id="KW-0645">Protease</keyword>
<dbReference type="EMBL" id="SMYL01000020">
    <property type="protein sequence ID" value="TDK59642.1"/>
    <property type="molecule type" value="Genomic_DNA"/>
</dbReference>
<evidence type="ECO:0000256" key="7">
    <source>
        <dbReference type="ARBA" id="ARBA00023049"/>
    </source>
</evidence>
<feature type="binding site" evidence="8">
    <location>
        <position position="363"/>
    </location>
    <ligand>
        <name>Zn(2+)</name>
        <dbReference type="ChEBI" id="CHEBI:29105"/>
        <note>catalytic</note>
    </ligand>
</feature>
<evidence type="ECO:0000256" key="2">
    <source>
        <dbReference type="ARBA" id="ARBA00018800"/>
    </source>
</evidence>
<evidence type="ECO:0000313" key="11">
    <source>
        <dbReference type="EMBL" id="TDK59642.1"/>
    </source>
</evidence>
<feature type="domain" description="Peptidase M66" evidence="10">
    <location>
        <begin position="196"/>
        <end position="407"/>
    </location>
</feature>
<dbReference type="OrthoDB" id="8571199at2"/>
<proteinExistence type="inferred from homology"/>
<dbReference type="PANTHER" id="PTHR39540">
    <property type="match status" value="1"/>
</dbReference>
<organism evidence="11 12">
    <name type="scientific">Sapientia aquatica</name>
    <dbReference type="NCBI Taxonomy" id="1549640"/>
    <lineage>
        <taxon>Bacteria</taxon>
        <taxon>Pseudomonadati</taxon>
        <taxon>Pseudomonadota</taxon>
        <taxon>Betaproteobacteria</taxon>
        <taxon>Burkholderiales</taxon>
        <taxon>Oxalobacteraceae</taxon>
        <taxon>Sapientia</taxon>
    </lineage>
</organism>